<dbReference type="InterPro" id="IPR051677">
    <property type="entry name" value="AfsR-DnrI-RedD_regulator"/>
</dbReference>
<proteinExistence type="inferred from homology"/>
<organism evidence="9 10">
    <name type="scientific">Streptomyces chengmaiensis</name>
    <dbReference type="NCBI Taxonomy" id="3040919"/>
    <lineage>
        <taxon>Bacteria</taxon>
        <taxon>Bacillati</taxon>
        <taxon>Actinomycetota</taxon>
        <taxon>Actinomycetes</taxon>
        <taxon>Kitasatosporales</taxon>
        <taxon>Streptomycetaceae</taxon>
        <taxon>Streptomyces</taxon>
    </lineage>
</organism>
<dbReference type="InterPro" id="IPR001867">
    <property type="entry name" value="OmpR/PhoB-type_DNA-bd"/>
</dbReference>
<evidence type="ECO:0000256" key="5">
    <source>
        <dbReference type="ARBA" id="ARBA00023163"/>
    </source>
</evidence>
<dbReference type="PROSITE" id="PS51755">
    <property type="entry name" value="OMPR_PHOB"/>
    <property type="match status" value="1"/>
</dbReference>
<dbReference type="Pfam" id="PF03704">
    <property type="entry name" value="BTAD"/>
    <property type="match status" value="1"/>
</dbReference>
<comment type="caution">
    <text evidence="9">The sequence shown here is derived from an EMBL/GenBank/DDBJ whole genome shotgun (WGS) entry which is preliminary data.</text>
</comment>
<dbReference type="EMBL" id="JARWBG010000007">
    <property type="protein sequence ID" value="MDH2388885.1"/>
    <property type="molecule type" value="Genomic_DNA"/>
</dbReference>
<reference evidence="9 10" key="1">
    <citation type="submission" date="2023-04" db="EMBL/GenBank/DDBJ databases">
        <title>Streptomyces chengmaiensis sp. nov. isolated from the stem of mangrove plant in Hainan.</title>
        <authorList>
            <person name="Huang X."/>
            <person name="Zhou S."/>
            <person name="Chu X."/>
            <person name="Xie Y."/>
            <person name="Lin Y."/>
        </authorList>
    </citation>
    <scope>NUCLEOTIDE SEQUENCE [LARGE SCALE GENOMIC DNA]</scope>
    <source>
        <strain evidence="9 10">HNM0663</strain>
    </source>
</reference>
<dbReference type="SUPFAM" id="SSF46894">
    <property type="entry name" value="C-terminal effector domain of the bipartite response regulators"/>
    <property type="match status" value="1"/>
</dbReference>
<dbReference type="Pfam" id="PF00486">
    <property type="entry name" value="Trans_reg_C"/>
    <property type="match status" value="1"/>
</dbReference>
<dbReference type="InterPro" id="IPR036388">
    <property type="entry name" value="WH-like_DNA-bd_sf"/>
</dbReference>
<dbReference type="InterPro" id="IPR016032">
    <property type="entry name" value="Sig_transdc_resp-reg_C-effctor"/>
</dbReference>
<evidence type="ECO:0000313" key="9">
    <source>
        <dbReference type="EMBL" id="MDH2388885.1"/>
    </source>
</evidence>
<evidence type="ECO:0000256" key="7">
    <source>
        <dbReference type="SAM" id="MobiDB-lite"/>
    </source>
</evidence>
<evidence type="ECO:0000256" key="2">
    <source>
        <dbReference type="ARBA" id="ARBA00023012"/>
    </source>
</evidence>
<dbReference type="InterPro" id="IPR011990">
    <property type="entry name" value="TPR-like_helical_dom_sf"/>
</dbReference>
<dbReference type="RefSeq" id="WP_279927166.1">
    <property type="nucleotide sequence ID" value="NZ_JARWBG010000007.1"/>
</dbReference>
<dbReference type="InterPro" id="IPR005158">
    <property type="entry name" value="BTAD"/>
</dbReference>
<accession>A0ABT6HKQ6</accession>
<keyword evidence="4 6" id="KW-0238">DNA-binding</keyword>
<dbReference type="SMART" id="SM00862">
    <property type="entry name" value="Trans_reg_C"/>
    <property type="match status" value="1"/>
</dbReference>
<dbReference type="SMART" id="SM01043">
    <property type="entry name" value="BTAD"/>
    <property type="match status" value="1"/>
</dbReference>
<keyword evidence="5" id="KW-0804">Transcription</keyword>
<dbReference type="PANTHER" id="PTHR35807">
    <property type="entry name" value="TRANSCRIPTIONAL REGULATOR REDD-RELATED"/>
    <property type="match status" value="1"/>
</dbReference>
<dbReference type="SUPFAM" id="SSF48452">
    <property type="entry name" value="TPR-like"/>
    <property type="match status" value="1"/>
</dbReference>
<dbReference type="CDD" id="cd15831">
    <property type="entry name" value="BTAD"/>
    <property type="match status" value="1"/>
</dbReference>
<name>A0ABT6HKQ6_9ACTN</name>
<evidence type="ECO:0000256" key="6">
    <source>
        <dbReference type="PROSITE-ProRule" id="PRU01091"/>
    </source>
</evidence>
<feature type="region of interest" description="Disordered" evidence="7">
    <location>
        <begin position="1"/>
        <end position="28"/>
    </location>
</feature>
<evidence type="ECO:0000256" key="4">
    <source>
        <dbReference type="ARBA" id="ARBA00023125"/>
    </source>
</evidence>
<dbReference type="PANTHER" id="PTHR35807:SF1">
    <property type="entry name" value="TRANSCRIPTIONAL REGULATOR REDD"/>
    <property type="match status" value="1"/>
</dbReference>
<keyword evidence="2" id="KW-0902">Two-component regulatory system</keyword>
<comment type="similarity">
    <text evidence="1">Belongs to the AfsR/DnrI/RedD regulatory family.</text>
</comment>
<feature type="DNA-binding region" description="OmpR/PhoB-type" evidence="6">
    <location>
        <begin position="16"/>
        <end position="127"/>
    </location>
</feature>
<dbReference type="Gene3D" id="1.10.10.10">
    <property type="entry name" value="Winged helix-like DNA-binding domain superfamily/Winged helix DNA-binding domain"/>
    <property type="match status" value="1"/>
</dbReference>
<dbReference type="Gene3D" id="1.25.40.10">
    <property type="entry name" value="Tetratricopeptide repeat domain"/>
    <property type="match status" value="1"/>
</dbReference>
<evidence type="ECO:0000313" key="10">
    <source>
        <dbReference type="Proteomes" id="UP001223144"/>
    </source>
</evidence>
<evidence type="ECO:0000256" key="3">
    <source>
        <dbReference type="ARBA" id="ARBA00023015"/>
    </source>
</evidence>
<protein>
    <submittedName>
        <fullName evidence="9">AfsR/SARP family transcriptional regulator</fullName>
    </submittedName>
</protein>
<dbReference type="Proteomes" id="UP001223144">
    <property type="component" value="Unassembled WGS sequence"/>
</dbReference>
<keyword evidence="3" id="KW-0805">Transcription regulation</keyword>
<feature type="domain" description="OmpR/PhoB-type" evidence="8">
    <location>
        <begin position="16"/>
        <end position="127"/>
    </location>
</feature>
<sequence length="302" mass="32434">MTSHDGYGSLPDCARSADGEAGGPQTPTYLVLGPLEVRRAGVPCTPTARKRRALLALLLLHANRSFPVDALIDELWGGRPPRSAVATLQMYVSGLRRTLDPGHSREGRDPRRHPLLRTSGSGYLLCVRPGELDLDRFRAAAAHGRELMAAGDCPAATESFRQALALWRGTPLGDLGQSGLPAHYAVRLEEERLALVHDRVGADICRGRAHEVVGELEELCARHPLREGFHEQLMLALAATGRLAEALDAYARARRTVVENTGIEPGPGLRSTQQALLTGALPGNAGHERCGARTLQPAAGRC</sequence>
<keyword evidence="10" id="KW-1185">Reference proteome</keyword>
<evidence type="ECO:0000259" key="8">
    <source>
        <dbReference type="PROSITE" id="PS51755"/>
    </source>
</evidence>
<gene>
    <name evidence="9" type="ORF">QCN29_08805</name>
</gene>
<evidence type="ECO:0000256" key="1">
    <source>
        <dbReference type="ARBA" id="ARBA00005820"/>
    </source>
</evidence>